<evidence type="ECO:0000313" key="2">
    <source>
        <dbReference type="EnsemblPlants" id="Pp3c19_17350V3.1"/>
    </source>
</evidence>
<reference evidence="2" key="3">
    <citation type="submission" date="2020-12" db="UniProtKB">
        <authorList>
            <consortium name="EnsemblPlants"/>
        </authorList>
    </citation>
    <scope>IDENTIFICATION</scope>
</reference>
<dbReference type="Proteomes" id="UP000006727">
    <property type="component" value="Chromosome 19"/>
</dbReference>
<name>A0A2K1IYT2_PHYPA</name>
<evidence type="ECO:0000313" key="3">
    <source>
        <dbReference type="Proteomes" id="UP000006727"/>
    </source>
</evidence>
<keyword evidence="3" id="KW-1185">Reference proteome</keyword>
<dbReference type="AlphaFoldDB" id="A0A2K1IYT2"/>
<accession>A0A2K1IYT2</accession>
<protein>
    <submittedName>
        <fullName evidence="1 2">Uncharacterized protein</fullName>
    </submittedName>
</protein>
<dbReference type="EMBL" id="ABEU02000019">
    <property type="protein sequence ID" value="PNR34435.1"/>
    <property type="molecule type" value="Genomic_DNA"/>
</dbReference>
<organism evidence="1">
    <name type="scientific">Physcomitrium patens</name>
    <name type="common">Spreading-leaved earth moss</name>
    <name type="synonym">Physcomitrella patens</name>
    <dbReference type="NCBI Taxonomy" id="3218"/>
    <lineage>
        <taxon>Eukaryota</taxon>
        <taxon>Viridiplantae</taxon>
        <taxon>Streptophyta</taxon>
        <taxon>Embryophyta</taxon>
        <taxon>Bryophyta</taxon>
        <taxon>Bryophytina</taxon>
        <taxon>Bryopsida</taxon>
        <taxon>Funariidae</taxon>
        <taxon>Funariales</taxon>
        <taxon>Funariaceae</taxon>
        <taxon>Physcomitrium</taxon>
    </lineage>
</organism>
<sequence length="88" mass="9593">MSVDLQPRRTSRRRSWSWVTASSSGSLRSLSRIAGGSEKCTGAELLMLVQGIKIQGEACVGVRLAGRFAAVNRDLLITSTLVCVRIDW</sequence>
<proteinExistence type="predicted"/>
<dbReference type="InParanoid" id="A0A2K1IYT2"/>
<dbReference type="Gramene" id="Pp3c19_17350V3.1">
    <property type="protein sequence ID" value="Pp3c19_17350V3.1"/>
    <property type="gene ID" value="Pp3c19_17350"/>
</dbReference>
<dbReference type="PaxDb" id="3218-PP1S172_8V6.1"/>
<dbReference type="EnsemblPlants" id="Pp3c19_17350V3.1">
    <property type="protein sequence ID" value="Pp3c19_17350V3.1"/>
    <property type="gene ID" value="Pp3c19_17350"/>
</dbReference>
<reference evidence="1 3" key="1">
    <citation type="journal article" date="2008" name="Science">
        <title>The Physcomitrella genome reveals evolutionary insights into the conquest of land by plants.</title>
        <authorList>
            <person name="Rensing S."/>
            <person name="Lang D."/>
            <person name="Zimmer A."/>
            <person name="Terry A."/>
            <person name="Salamov A."/>
            <person name="Shapiro H."/>
            <person name="Nishiyama T."/>
            <person name="Perroud P.-F."/>
            <person name="Lindquist E."/>
            <person name="Kamisugi Y."/>
            <person name="Tanahashi T."/>
            <person name="Sakakibara K."/>
            <person name="Fujita T."/>
            <person name="Oishi K."/>
            <person name="Shin-I T."/>
            <person name="Kuroki Y."/>
            <person name="Toyoda A."/>
            <person name="Suzuki Y."/>
            <person name="Hashimoto A."/>
            <person name="Yamaguchi K."/>
            <person name="Sugano A."/>
            <person name="Kohara Y."/>
            <person name="Fujiyama A."/>
            <person name="Anterola A."/>
            <person name="Aoki S."/>
            <person name="Ashton N."/>
            <person name="Barbazuk W.B."/>
            <person name="Barker E."/>
            <person name="Bennetzen J."/>
            <person name="Bezanilla M."/>
            <person name="Blankenship R."/>
            <person name="Cho S.H."/>
            <person name="Dutcher S."/>
            <person name="Estelle M."/>
            <person name="Fawcett J.A."/>
            <person name="Gundlach H."/>
            <person name="Hanada K."/>
            <person name="Heyl A."/>
            <person name="Hicks K.A."/>
            <person name="Hugh J."/>
            <person name="Lohr M."/>
            <person name="Mayer K."/>
            <person name="Melkozernov A."/>
            <person name="Murata T."/>
            <person name="Nelson D."/>
            <person name="Pils B."/>
            <person name="Prigge M."/>
            <person name="Reiss B."/>
            <person name="Renner T."/>
            <person name="Rombauts S."/>
            <person name="Rushton P."/>
            <person name="Sanderfoot A."/>
            <person name="Schween G."/>
            <person name="Shiu S.-H."/>
            <person name="Stueber K."/>
            <person name="Theodoulou F.L."/>
            <person name="Tu H."/>
            <person name="Van de Peer Y."/>
            <person name="Verrier P.J."/>
            <person name="Waters E."/>
            <person name="Wood A."/>
            <person name="Yang L."/>
            <person name="Cove D."/>
            <person name="Cuming A."/>
            <person name="Hasebe M."/>
            <person name="Lucas S."/>
            <person name="Mishler D.B."/>
            <person name="Reski R."/>
            <person name="Grigoriev I."/>
            <person name="Quatrano R.S."/>
            <person name="Boore J.L."/>
        </authorList>
    </citation>
    <scope>NUCLEOTIDE SEQUENCE [LARGE SCALE GENOMIC DNA]</scope>
    <source>
        <strain evidence="2 3">cv. Gransden 2004</strain>
    </source>
</reference>
<gene>
    <name evidence="1" type="ORF">PHYPA_024252</name>
</gene>
<reference evidence="1 3" key="2">
    <citation type="journal article" date="2018" name="Plant J.">
        <title>The Physcomitrella patens chromosome-scale assembly reveals moss genome structure and evolution.</title>
        <authorList>
            <person name="Lang D."/>
            <person name="Ullrich K.K."/>
            <person name="Murat F."/>
            <person name="Fuchs J."/>
            <person name="Jenkins J."/>
            <person name="Haas F.B."/>
            <person name="Piednoel M."/>
            <person name="Gundlach H."/>
            <person name="Van Bel M."/>
            <person name="Meyberg R."/>
            <person name="Vives C."/>
            <person name="Morata J."/>
            <person name="Symeonidi A."/>
            <person name="Hiss M."/>
            <person name="Muchero W."/>
            <person name="Kamisugi Y."/>
            <person name="Saleh O."/>
            <person name="Blanc G."/>
            <person name="Decker E.L."/>
            <person name="van Gessel N."/>
            <person name="Grimwood J."/>
            <person name="Hayes R.D."/>
            <person name="Graham S.W."/>
            <person name="Gunter L.E."/>
            <person name="McDaniel S.F."/>
            <person name="Hoernstein S.N.W."/>
            <person name="Larsson A."/>
            <person name="Li F.W."/>
            <person name="Perroud P.F."/>
            <person name="Phillips J."/>
            <person name="Ranjan P."/>
            <person name="Rokshar D.S."/>
            <person name="Rothfels C.J."/>
            <person name="Schneider L."/>
            <person name="Shu S."/>
            <person name="Stevenson D.W."/>
            <person name="Thummler F."/>
            <person name="Tillich M."/>
            <person name="Villarreal Aguilar J.C."/>
            <person name="Widiez T."/>
            <person name="Wong G.K."/>
            <person name="Wymore A."/>
            <person name="Zhang Y."/>
            <person name="Zimmer A.D."/>
            <person name="Quatrano R.S."/>
            <person name="Mayer K.F.X."/>
            <person name="Goodstein D."/>
            <person name="Casacuberta J.M."/>
            <person name="Vandepoele K."/>
            <person name="Reski R."/>
            <person name="Cuming A.C."/>
            <person name="Tuskan G.A."/>
            <person name="Maumus F."/>
            <person name="Salse J."/>
            <person name="Schmutz J."/>
            <person name="Rensing S.A."/>
        </authorList>
    </citation>
    <scope>NUCLEOTIDE SEQUENCE [LARGE SCALE GENOMIC DNA]</scope>
    <source>
        <strain evidence="2 3">cv. Gransden 2004</strain>
    </source>
</reference>
<evidence type="ECO:0000313" key="1">
    <source>
        <dbReference type="EMBL" id="PNR34435.1"/>
    </source>
</evidence>